<keyword evidence="4 7" id="KW-0520">NAD</keyword>
<dbReference type="Pfam" id="PF03120">
    <property type="entry name" value="OB_DNA_ligase"/>
    <property type="match status" value="1"/>
</dbReference>
<dbReference type="SMART" id="SM00532">
    <property type="entry name" value="LIGANc"/>
    <property type="match status" value="1"/>
</dbReference>
<dbReference type="InterPro" id="IPR012340">
    <property type="entry name" value="NA-bd_OB-fold"/>
</dbReference>
<accession>A0A2N7U5M2</accession>
<protein>
    <recommendedName>
        <fullName evidence="7">DNA ligase B</fullName>
        <ecNumber evidence="7">6.5.1.2</ecNumber>
    </recommendedName>
    <alternativeName>
        <fullName evidence="7">Polydeoxyribonucleotide synthase [NAD(+)] B</fullName>
    </alternativeName>
</protein>
<keyword evidence="5 7" id="KW-0234">DNA repair</keyword>
<name>A0A2N7U5M2_9GAMM</name>
<dbReference type="GO" id="GO:0003911">
    <property type="term" value="F:DNA ligase (NAD+) activity"/>
    <property type="evidence" value="ECO:0007669"/>
    <property type="project" value="UniProtKB-UniRule"/>
</dbReference>
<feature type="chain" id="PRO_5014802128" description="DNA ligase B" evidence="8">
    <location>
        <begin position="27"/>
        <end position="567"/>
    </location>
</feature>
<dbReference type="Gene3D" id="2.40.50.140">
    <property type="entry name" value="Nucleic acid-binding proteins"/>
    <property type="match status" value="1"/>
</dbReference>
<dbReference type="Proteomes" id="UP000235803">
    <property type="component" value="Unassembled WGS sequence"/>
</dbReference>
<evidence type="ECO:0000256" key="3">
    <source>
        <dbReference type="ARBA" id="ARBA00022763"/>
    </source>
</evidence>
<evidence type="ECO:0000256" key="8">
    <source>
        <dbReference type="SAM" id="SignalP"/>
    </source>
</evidence>
<dbReference type="SUPFAM" id="SSF56091">
    <property type="entry name" value="DNA ligase/mRNA capping enzyme, catalytic domain"/>
    <property type="match status" value="1"/>
</dbReference>
<evidence type="ECO:0000256" key="1">
    <source>
        <dbReference type="ARBA" id="ARBA00022598"/>
    </source>
</evidence>
<dbReference type="Gene3D" id="3.30.470.30">
    <property type="entry name" value="DNA ligase/mRNA capping enzyme"/>
    <property type="match status" value="1"/>
</dbReference>
<dbReference type="NCBIfam" id="NF005987">
    <property type="entry name" value="PRK08097.1"/>
    <property type="match status" value="1"/>
</dbReference>
<dbReference type="PANTHER" id="PTHR47810">
    <property type="entry name" value="DNA LIGASE"/>
    <property type="match status" value="1"/>
</dbReference>
<feature type="signal peptide" evidence="8">
    <location>
        <begin position="1"/>
        <end position="26"/>
    </location>
</feature>
<evidence type="ECO:0000313" key="10">
    <source>
        <dbReference type="EMBL" id="PMR75730.1"/>
    </source>
</evidence>
<evidence type="ECO:0000256" key="2">
    <source>
        <dbReference type="ARBA" id="ARBA00022705"/>
    </source>
</evidence>
<evidence type="ECO:0000256" key="7">
    <source>
        <dbReference type="HAMAP-Rule" id="MF_01587"/>
    </source>
</evidence>
<dbReference type="InterPro" id="IPR010994">
    <property type="entry name" value="RuvA_2-like"/>
</dbReference>
<comment type="catalytic activity">
    <reaction evidence="6 7">
        <text>NAD(+) + (deoxyribonucleotide)n-3'-hydroxyl + 5'-phospho-(deoxyribonucleotide)m = (deoxyribonucleotide)n+m + AMP + beta-nicotinamide D-nucleotide.</text>
        <dbReference type="EC" id="6.5.1.2"/>
    </reaction>
</comment>
<feature type="domain" description="NAD-dependent DNA ligase N-terminal" evidence="9">
    <location>
        <begin position="35"/>
        <end position="436"/>
    </location>
</feature>
<reference evidence="10 11" key="1">
    <citation type="submission" date="2018-01" db="EMBL/GenBank/DDBJ databases">
        <title>Halomonas endophytica sp. nov., isolated from storage liquid in the stems of Populus euphratica.</title>
        <authorList>
            <person name="Chen C."/>
        </authorList>
    </citation>
    <scope>NUCLEOTIDE SEQUENCE [LARGE SCALE GENOMIC DNA]</scope>
    <source>
        <strain evidence="10 11">MC28</strain>
    </source>
</reference>
<proteinExistence type="inferred from homology"/>
<dbReference type="EMBL" id="PNRF01000017">
    <property type="protein sequence ID" value="PMR75730.1"/>
    <property type="molecule type" value="Genomic_DNA"/>
</dbReference>
<evidence type="ECO:0000256" key="4">
    <source>
        <dbReference type="ARBA" id="ARBA00023027"/>
    </source>
</evidence>
<comment type="function">
    <text evidence="7">Catalyzes the formation of phosphodiester linkages between 5'-phosphoryl and 3'-hydroxyl groups in double-stranded DNA using NAD as a coenzyme and as the energy source for the reaction.</text>
</comment>
<gene>
    <name evidence="7" type="primary">ligB</name>
    <name evidence="10" type="ORF">C1H69_08825</name>
</gene>
<sequence length="567" mass="63618">MGRGRVSTRCVALLVVLMSLWTQANAGCPNWSPAQASRAMAELGERIAEWDEAYYQRGERLVEDSLYDQSRRRLDDWSACFDGPGTPIPPRESQGAEPHPVAQTGLDKLADHDALGRWMQRRHHHGLWVQPKVDGVAVTLIYERGELAGALSRGDGITGQDWLHHARRIPAVPQRLSEPPATRIVLQGELYHRRDAHVQAERGSDGARSAIIGLMARRQLSPDDADQIGLFVWDWPEGPETLDRRLDALHAWGLQDSRHYTQSVSSPRDVVEWRQRWYRQALPFATDGIVIRQSSHPAPHQWQPGPPAWAVAWKYPASQSLAMVRGVDFSIGRTGQITPVLQLYPTSLDDRTIRRVSLGSLDQWKAQDIRPGDQVVIRLAGLTIPRFERVLIRHEPRETISPPDPGAYHPLSCLRLAPGCESQFLARLTWLSSRDGLNMPGIGEGSWKRLIEAGLIEGLLDWQALSEAQLATASGVGAVRARQWRETFDAAASRPLPRWLRALGMPAVEDSLLRDTRGEIRLEELRRRPHGAWRQHAGIGEVTADQLVAFFGDPEVRAWLDNLDAVR</sequence>
<dbReference type="Gene3D" id="1.10.287.610">
    <property type="entry name" value="Helix hairpin bin"/>
    <property type="match status" value="1"/>
</dbReference>
<dbReference type="InterPro" id="IPR001679">
    <property type="entry name" value="DNA_ligase"/>
</dbReference>
<dbReference type="AlphaFoldDB" id="A0A2N7U5M2"/>
<dbReference type="PIRSF" id="PIRSF001604">
    <property type="entry name" value="LigA"/>
    <property type="match status" value="1"/>
</dbReference>
<evidence type="ECO:0000256" key="5">
    <source>
        <dbReference type="ARBA" id="ARBA00023204"/>
    </source>
</evidence>
<dbReference type="EC" id="6.5.1.2" evidence="7"/>
<organism evidence="10 11">
    <name type="scientific">Billgrantia endophytica</name>
    <dbReference type="NCBI Taxonomy" id="2033802"/>
    <lineage>
        <taxon>Bacteria</taxon>
        <taxon>Pseudomonadati</taxon>
        <taxon>Pseudomonadota</taxon>
        <taxon>Gammaproteobacteria</taxon>
        <taxon>Oceanospirillales</taxon>
        <taxon>Halomonadaceae</taxon>
        <taxon>Billgrantia</taxon>
    </lineage>
</organism>
<dbReference type="OrthoDB" id="9759736at2"/>
<keyword evidence="2 7" id="KW-0235">DNA replication</keyword>
<comment type="similarity">
    <text evidence="7">Belongs to the NAD-dependent DNA ligase family. LigB subfamily.</text>
</comment>
<dbReference type="HAMAP" id="MF_01587">
    <property type="entry name" value="DNA_ligase_B"/>
    <property type="match status" value="1"/>
</dbReference>
<dbReference type="GO" id="GO:0006281">
    <property type="term" value="P:DNA repair"/>
    <property type="evidence" value="ECO:0007669"/>
    <property type="project" value="UniProtKB-KW"/>
</dbReference>
<evidence type="ECO:0000313" key="11">
    <source>
        <dbReference type="Proteomes" id="UP000235803"/>
    </source>
</evidence>
<evidence type="ECO:0000256" key="6">
    <source>
        <dbReference type="ARBA" id="ARBA00034005"/>
    </source>
</evidence>
<evidence type="ECO:0000259" key="9">
    <source>
        <dbReference type="SMART" id="SM00532"/>
    </source>
</evidence>
<dbReference type="Gene3D" id="1.10.150.20">
    <property type="entry name" value="5' to 3' exonuclease, C-terminal subdomain"/>
    <property type="match status" value="2"/>
</dbReference>
<dbReference type="InterPro" id="IPR020923">
    <property type="entry name" value="DNA_ligase_B"/>
</dbReference>
<keyword evidence="11" id="KW-1185">Reference proteome</keyword>
<dbReference type="GO" id="GO:0006260">
    <property type="term" value="P:DNA replication"/>
    <property type="evidence" value="ECO:0007669"/>
    <property type="project" value="UniProtKB-KW"/>
</dbReference>
<dbReference type="SUPFAM" id="SSF50249">
    <property type="entry name" value="Nucleic acid-binding proteins"/>
    <property type="match status" value="1"/>
</dbReference>
<dbReference type="SUPFAM" id="SSF47781">
    <property type="entry name" value="RuvA domain 2-like"/>
    <property type="match status" value="1"/>
</dbReference>
<comment type="caution">
    <text evidence="10">The sequence shown here is derived from an EMBL/GenBank/DDBJ whole genome shotgun (WGS) entry which is preliminary data.</text>
</comment>
<feature type="active site" description="N6-AMP-lysine intermediate" evidence="7">
    <location>
        <position position="132"/>
    </location>
</feature>
<keyword evidence="3 7" id="KW-0227">DNA damage</keyword>
<dbReference type="Pfam" id="PF01653">
    <property type="entry name" value="DNA_ligase_aden"/>
    <property type="match status" value="1"/>
</dbReference>
<dbReference type="InterPro" id="IPR013840">
    <property type="entry name" value="DNAligase_N"/>
</dbReference>
<keyword evidence="8" id="KW-0732">Signal</keyword>
<keyword evidence="1 7" id="KW-0436">Ligase</keyword>
<dbReference type="InterPro" id="IPR013839">
    <property type="entry name" value="DNAligase_adenylation"/>
</dbReference>
<dbReference type="InterPro" id="IPR050326">
    <property type="entry name" value="NAD_dep_DNA_ligaseB"/>
</dbReference>
<dbReference type="InterPro" id="IPR004150">
    <property type="entry name" value="NAD_DNA_ligase_OB"/>
</dbReference>
<dbReference type="PANTHER" id="PTHR47810:SF1">
    <property type="entry name" value="DNA LIGASE B"/>
    <property type="match status" value="1"/>
</dbReference>